<sequence>MWSDVAFTALPPGWVNVYRMDDGTYETEPCPGVLLQEATQYKECWDEEVGGSNVLRTRRCEMDRETRTVPAEICVGNLSPACDVSNYVTTATAEEWEGQEAGEAGE</sequence>
<protein>
    <submittedName>
        <fullName evidence="1">Uncharacterized protein</fullName>
    </submittedName>
</protein>
<name>D6Z9L2_SEGRD</name>
<accession>D6Z9L2</accession>
<evidence type="ECO:0000313" key="2">
    <source>
        <dbReference type="Proteomes" id="UP000002247"/>
    </source>
</evidence>
<organism evidence="1 2">
    <name type="scientific">Segniliparus rotundus (strain ATCC BAA-972 / CDC 1076 / CIP 108378 / DSM 44985 / JCM 13578)</name>
    <dbReference type="NCBI Taxonomy" id="640132"/>
    <lineage>
        <taxon>Bacteria</taxon>
        <taxon>Bacillati</taxon>
        <taxon>Actinomycetota</taxon>
        <taxon>Actinomycetes</taxon>
        <taxon>Mycobacteriales</taxon>
        <taxon>Segniliparaceae</taxon>
        <taxon>Segniliparus</taxon>
    </lineage>
</organism>
<keyword evidence="2" id="KW-1185">Reference proteome</keyword>
<dbReference type="STRING" id="640132.Srot_0046"/>
<dbReference type="HOGENOM" id="CLU_2221391_0_0_11"/>
<dbReference type="Proteomes" id="UP000002247">
    <property type="component" value="Chromosome"/>
</dbReference>
<reference evidence="1 2" key="1">
    <citation type="journal article" date="2010" name="Stand. Genomic Sci.">
        <title>Complete genome sequence of Segniliparus rotundus type strain (CDC 1076).</title>
        <authorList>
            <person name="Sikorski J."/>
            <person name="Lapidus A."/>
            <person name="Copeland A."/>
            <person name="Misra M."/>
            <person name="Glavina Del Rio T."/>
            <person name="Nolan M."/>
            <person name="Lucas S."/>
            <person name="Chen F."/>
            <person name="Tice H."/>
            <person name="Cheng J.F."/>
            <person name="Jando M."/>
            <person name="Schneider S."/>
            <person name="Bruce D."/>
            <person name="Goodwin L."/>
            <person name="Pitluck S."/>
            <person name="Liolios K."/>
            <person name="Mikhailova N."/>
            <person name="Pati A."/>
            <person name="Ivanova N."/>
            <person name="Mavromatis K."/>
            <person name="Chen A."/>
            <person name="Palaniappan K."/>
            <person name="Chertkov O."/>
            <person name="Land M."/>
            <person name="Hauser L."/>
            <person name="Chang Y.J."/>
            <person name="Jeffries C.D."/>
            <person name="Brettin T."/>
            <person name="Detter J.C."/>
            <person name="Han C."/>
            <person name="Rohde M."/>
            <person name="Goker M."/>
            <person name="Bristow J."/>
            <person name="Eisen J.A."/>
            <person name="Markowitz V."/>
            <person name="Hugenholtz P."/>
            <person name="Kyrpides N.C."/>
            <person name="Klenk H.P."/>
        </authorList>
    </citation>
    <scope>NUCLEOTIDE SEQUENCE [LARGE SCALE GENOMIC DNA]</scope>
    <source>
        <strain evidence="2">ATCC BAA-972 / CDC 1076 / CIP 108378 / DSM 44985 / JCM 13578</strain>
    </source>
</reference>
<dbReference type="EMBL" id="CP001958">
    <property type="protein sequence ID" value="ADG96539.1"/>
    <property type="molecule type" value="Genomic_DNA"/>
</dbReference>
<dbReference type="KEGG" id="srt:Srot_0046"/>
<dbReference type="AlphaFoldDB" id="D6Z9L2"/>
<proteinExistence type="predicted"/>
<evidence type="ECO:0000313" key="1">
    <source>
        <dbReference type="EMBL" id="ADG96539.1"/>
    </source>
</evidence>
<dbReference type="RefSeq" id="WP_013136995.1">
    <property type="nucleotide sequence ID" value="NC_014168.1"/>
</dbReference>
<dbReference type="OrthoDB" id="9970721at2"/>
<gene>
    <name evidence="1" type="ordered locus">Srot_0046</name>
</gene>